<name>A0AAV7M7I3_PLEWA</name>
<proteinExistence type="predicted"/>
<dbReference type="AlphaFoldDB" id="A0AAV7M7I3"/>
<gene>
    <name evidence="1" type="ORF">NDU88_004148</name>
</gene>
<protein>
    <submittedName>
        <fullName evidence="1">Uncharacterized protein</fullName>
    </submittedName>
</protein>
<evidence type="ECO:0000313" key="2">
    <source>
        <dbReference type="Proteomes" id="UP001066276"/>
    </source>
</evidence>
<organism evidence="1 2">
    <name type="scientific">Pleurodeles waltl</name>
    <name type="common">Iberian ribbed newt</name>
    <dbReference type="NCBI Taxonomy" id="8319"/>
    <lineage>
        <taxon>Eukaryota</taxon>
        <taxon>Metazoa</taxon>
        <taxon>Chordata</taxon>
        <taxon>Craniata</taxon>
        <taxon>Vertebrata</taxon>
        <taxon>Euteleostomi</taxon>
        <taxon>Amphibia</taxon>
        <taxon>Batrachia</taxon>
        <taxon>Caudata</taxon>
        <taxon>Salamandroidea</taxon>
        <taxon>Salamandridae</taxon>
        <taxon>Pleurodelinae</taxon>
        <taxon>Pleurodeles</taxon>
    </lineage>
</organism>
<dbReference type="EMBL" id="JANPWB010000014">
    <property type="protein sequence ID" value="KAJ1099044.1"/>
    <property type="molecule type" value="Genomic_DNA"/>
</dbReference>
<accession>A0AAV7M7I3</accession>
<comment type="caution">
    <text evidence="1">The sequence shown here is derived from an EMBL/GenBank/DDBJ whole genome shotgun (WGS) entry which is preliminary data.</text>
</comment>
<dbReference type="Proteomes" id="UP001066276">
    <property type="component" value="Chromosome 10"/>
</dbReference>
<reference evidence="1" key="1">
    <citation type="journal article" date="2022" name="bioRxiv">
        <title>Sequencing and chromosome-scale assembly of the giantPleurodeles waltlgenome.</title>
        <authorList>
            <person name="Brown T."/>
            <person name="Elewa A."/>
            <person name="Iarovenko S."/>
            <person name="Subramanian E."/>
            <person name="Araus A.J."/>
            <person name="Petzold A."/>
            <person name="Susuki M."/>
            <person name="Suzuki K.-i.T."/>
            <person name="Hayashi T."/>
            <person name="Toyoda A."/>
            <person name="Oliveira C."/>
            <person name="Osipova E."/>
            <person name="Leigh N.D."/>
            <person name="Simon A."/>
            <person name="Yun M.H."/>
        </authorList>
    </citation>
    <scope>NUCLEOTIDE SEQUENCE</scope>
    <source>
        <strain evidence="1">20211129_DDA</strain>
        <tissue evidence="1">Liver</tissue>
    </source>
</reference>
<sequence>MSEIGTHPPGGNFHLMFYEIQWTTINDAIRKYFELNTRPSTPPHMLWDGFKAAIHGVITFIAIARAREACLFETRLTDDIKKL</sequence>
<evidence type="ECO:0000313" key="1">
    <source>
        <dbReference type="EMBL" id="KAJ1099044.1"/>
    </source>
</evidence>
<keyword evidence="2" id="KW-1185">Reference proteome</keyword>